<organism evidence="1">
    <name type="scientific">Salix viminalis</name>
    <name type="common">Common osier</name>
    <name type="synonym">Basket willow</name>
    <dbReference type="NCBI Taxonomy" id="40686"/>
    <lineage>
        <taxon>Eukaryota</taxon>
        <taxon>Viridiplantae</taxon>
        <taxon>Streptophyta</taxon>
        <taxon>Embryophyta</taxon>
        <taxon>Tracheophyta</taxon>
        <taxon>Spermatophyta</taxon>
        <taxon>Magnoliopsida</taxon>
        <taxon>eudicotyledons</taxon>
        <taxon>Gunneridae</taxon>
        <taxon>Pentapetalae</taxon>
        <taxon>rosids</taxon>
        <taxon>fabids</taxon>
        <taxon>Malpighiales</taxon>
        <taxon>Salicaceae</taxon>
        <taxon>Saliceae</taxon>
        <taxon>Salix</taxon>
    </lineage>
</organism>
<protein>
    <submittedName>
        <fullName evidence="1">Uncharacterized protein</fullName>
    </submittedName>
</protein>
<dbReference type="EMBL" id="CAADRP010000136">
    <property type="protein sequence ID" value="VFU23814.1"/>
    <property type="molecule type" value="Genomic_DNA"/>
</dbReference>
<evidence type="ECO:0000313" key="1">
    <source>
        <dbReference type="EMBL" id="VFU23814.1"/>
    </source>
</evidence>
<name>A0A6N2K7I7_SALVM</name>
<dbReference type="AlphaFoldDB" id="A0A6N2K7I7"/>
<proteinExistence type="predicted"/>
<sequence>MNKCSQRRALAVVTNLLSRVNVNYSTLSLGHTDQLPIHCIHLTVDWLLDQNESWLLSFSCRSFVCQRG</sequence>
<reference evidence="1" key="1">
    <citation type="submission" date="2019-03" db="EMBL/GenBank/DDBJ databases">
        <authorList>
            <person name="Mank J."/>
            <person name="Almeida P."/>
        </authorList>
    </citation>
    <scope>NUCLEOTIDE SEQUENCE</scope>
    <source>
        <strain evidence="1">78183</strain>
    </source>
</reference>
<accession>A0A6N2K7I7</accession>
<gene>
    <name evidence="1" type="ORF">SVIM_LOCUS39593</name>
</gene>